<keyword evidence="3" id="KW-1185">Reference proteome</keyword>
<evidence type="ECO:0000313" key="3">
    <source>
        <dbReference type="Proteomes" id="UP000179807"/>
    </source>
</evidence>
<accession>A0A1J4K573</accession>
<dbReference type="OrthoDB" id="20133at2759"/>
<sequence>MNNHFTFSLFNISYVVFFYNDSQYFKYNSFYFMEKQFISLSPKGLKNLVANPSDEFTFIVGSDYYTVHRSLAEYISPVVAELHNIDTCADFYMIDVDDDCKRFKYVLDLMKGENISISSIDALTLCCFAEKLGNQELYEKLQKVSQFKITNDTVVPSLINKYQIGFDYTEELQYVSLHFYELSPSDREELPLPLLELIFQSPLLKVESEDDLFDFVYSLVKKKGKQYRVLYEYLWFDFLNESSISKFLKKTNLTDLNSIMWDSISKRLLMKVNPVNGKSADRYLQGTIPFVGDPFKGIIDNIMKETGENPHLSGTVKISYFGGNPYCEKLFDYDWKCYWSSTSCPGQWISFEFTKNYIYLTDYTMKTPNNNPGWNHLKNWIIEGSNDGKEWEMLDNRENNDDLNGNSKIATFHCQNPQRVRFVRLRQTGKNHRDSDDIQLTNIEFFGRLSDYCQC</sequence>
<dbReference type="Pfam" id="PF00754">
    <property type="entry name" value="F5_F8_type_C"/>
    <property type="match status" value="1"/>
</dbReference>
<evidence type="ECO:0000259" key="1">
    <source>
        <dbReference type="PROSITE" id="PS50022"/>
    </source>
</evidence>
<name>A0A1J4K573_9EUKA</name>
<dbReference type="Gene3D" id="2.60.120.260">
    <property type="entry name" value="Galactose-binding domain-like"/>
    <property type="match status" value="1"/>
</dbReference>
<gene>
    <name evidence="2" type="ORF">TRFO_25901</name>
</gene>
<dbReference type="SUPFAM" id="SSF49785">
    <property type="entry name" value="Galactose-binding domain-like"/>
    <property type="match status" value="1"/>
</dbReference>
<organism evidence="2 3">
    <name type="scientific">Tritrichomonas foetus</name>
    <dbReference type="NCBI Taxonomy" id="1144522"/>
    <lineage>
        <taxon>Eukaryota</taxon>
        <taxon>Metamonada</taxon>
        <taxon>Parabasalia</taxon>
        <taxon>Tritrichomonadida</taxon>
        <taxon>Tritrichomonadidae</taxon>
        <taxon>Tritrichomonas</taxon>
    </lineage>
</organism>
<dbReference type="Proteomes" id="UP000179807">
    <property type="component" value="Unassembled WGS sequence"/>
</dbReference>
<dbReference type="RefSeq" id="XP_068359266.1">
    <property type="nucleotide sequence ID" value="XM_068504634.1"/>
</dbReference>
<protein>
    <submittedName>
        <fullName evidence="2">F5/8 type C domain containing protein</fullName>
    </submittedName>
</protein>
<comment type="caution">
    <text evidence="2">The sequence shown here is derived from an EMBL/GenBank/DDBJ whole genome shotgun (WGS) entry which is preliminary data.</text>
</comment>
<dbReference type="AlphaFoldDB" id="A0A1J4K573"/>
<dbReference type="GeneID" id="94839338"/>
<dbReference type="InterPro" id="IPR008979">
    <property type="entry name" value="Galactose-bd-like_sf"/>
</dbReference>
<dbReference type="VEuPathDB" id="TrichDB:TRFO_25901"/>
<feature type="domain" description="F5/8 type C" evidence="1">
    <location>
        <begin position="291"/>
        <end position="448"/>
    </location>
</feature>
<dbReference type="EMBL" id="MLAK01000735">
    <property type="protein sequence ID" value="OHT06130.1"/>
    <property type="molecule type" value="Genomic_DNA"/>
</dbReference>
<reference evidence="2" key="1">
    <citation type="submission" date="2016-10" db="EMBL/GenBank/DDBJ databases">
        <authorList>
            <person name="Benchimol M."/>
            <person name="Almeida L.G."/>
            <person name="Vasconcelos A.T."/>
            <person name="Perreira-Neves A."/>
            <person name="Rosa I.A."/>
            <person name="Tasca T."/>
            <person name="Bogo M.R."/>
            <person name="de Souza W."/>
        </authorList>
    </citation>
    <scope>NUCLEOTIDE SEQUENCE [LARGE SCALE GENOMIC DNA]</scope>
    <source>
        <strain evidence="2">K</strain>
    </source>
</reference>
<evidence type="ECO:0000313" key="2">
    <source>
        <dbReference type="EMBL" id="OHT06130.1"/>
    </source>
</evidence>
<dbReference type="PROSITE" id="PS50022">
    <property type="entry name" value="FA58C_3"/>
    <property type="match status" value="1"/>
</dbReference>
<proteinExistence type="predicted"/>
<dbReference type="InterPro" id="IPR000421">
    <property type="entry name" value="FA58C"/>
</dbReference>